<gene>
    <name evidence="3" type="ORF">ACFQGU_00825</name>
</gene>
<keyword evidence="4" id="KW-1185">Reference proteome</keyword>
<proteinExistence type="predicted"/>
<feature type="transmembrane region" description="Helical" evidence="1">
    <location>
        <begin position="229"/>
        <end position="246"/>
    </location>
</feature>
<dbReference type="Pfam" id="PF02517">
    <property type="entry name" value="Rce1-like"/>
    <property type="match status" value="1"/>
</dbReference>
<accession>A0ABW1SWN4</accession>
<feature type="domain" description="CAAX prenyl protease 2/Lysostaphin resistance protein A-like" evidence="2">
    <location>
        <begin position="121"/>
        <end position="211"/>
    </location>
</feature>
<feature type="transmembrane region" description="Helical" evidence="1">
    <location>
        <begin position="93"/>
        <end position="110"/>
    </location>
</feature>
<evidence type="ECO:0000256" key="1">
    <source>
        <dbReference type="SAM" id="Phobius"/>
    </source>
</evidence>
<dbReference type="GO" id="GO:0016787">
    <property type="term" value="F:hydrolase activity"/>
    <property type="evidence" value="ECO:0007669"/>
    <property type="project" value="UniProtKB-KW"/>
</dbReference>
<protein>
    <submittedName>
        <fullName evidence="3">CPBP family intramembrane glutamic endopeptidase</fullName>
        <ecNumber evidence="3">3.4.-.-</ecNumber>
    </submittedName>
</protein>
<comment type="caution">
    <text evidence="3">The sequence shown here is derived from an EMBL/GenBank/DDBJ whole genome shotgun (WGS) entry which is preliminary data.</text>
</comment>
<dbReference type="EMBL" id="JBHSTI010000002">
    <property type="protein sequence ID" value="MFC6236405.1"/>
    <property type="molecule type" value="Genomic_DNA"/>
</dbReference>
<feature type="transmembrane region" description="Helical" evidence="1">
    <location>
        <begin position="20"/>
        <end position="39"/>
    </location>
</feature>
<keyword evidence="1" id="KW-0812">Transmembrane</keyword>
<keyword evidence="3" id="KW-0378">Hydrolase</keyword>
<keyword evidence="1" id="KW-0472">Membrane</keyword>
<feature type="transmembrane region" description="Helical" evidence="1">
    <location>
        <begin position="153"/>
        <end position="169"/>
    </location>
</feature>
<organism evidence="3 4">
    <name type="scientific">Longivirga aurantiaca</name>
    <dbReference type="NCBI Taxonomy" id="1837743"/>
    <lineage>
        <taxon>Bacteria</taxon>
        <taxon>Bacillati</taxon>
        <taxon>Actinomycetota</taxon>
        <taxon>Actinomycetes</taxon>
        <taxon>Sporichthyales</taxon>
        <taxon>Sporichthyaceae</taxon>
        <taxon>Longivirga</taxon>
    </lineage>
</organism>
<evidence type="ECO:0000313" key="3">
    <source>
        <dbReference type="EMBL" id="MFC6236405.1"/>
    </source>
</evidence>
<dbReference type="EC" id="3.4.-.-" evidence="3"/>
<evidence type="ECO:0000313" key="4">
    <source>
        <dbReference type="Proteomes" id="UP001596138"/>
    </source>
</evidence>
<dbReference type="InterPro" id="IPR003675">
    <property type="entry name" value="Rce1/LyrA-like_dom"/>
</dbReference>
<keyword evidence="1" id="KW-1133">Transmembrane helix</keyword>
<name>A0ABW1SWN4_9ACTN</name>
<feature type="transmembrane region" description="Helical" evidence="1">
    <location>
        <begin position="116"/>
        <end position="141"/>
    </location>
</feature>
<feature type="transmembrane region" description="Helical" evidence="1">
    <location>
        <begin position="199"/>
        <end position="217"/>
    </location>
</feature>
<evidence type="ECO:0000259" key="2">
    <source>
        <dbReference type="Pfam" id="PF02517"/>
    </source>
</evidence>
<dbReference type="PANTHER" id="PTHR43592">
    <property type="entry name" value="CAAX AMINO TERMINAL PROTEASE"/>
    <property type="match status" value="1"/>
</dbReference>
<dbReference type="PANTHER" id="PTHR43592:SF15">
    <property type="entry name" value="CAAX AMINO TERMINAL PROTEASE FAMILY PROTEIN"/>
    <property type="match status" value="1"/>
</dbReference>
<feature type="transmembrane region" description="Helical" evidence="1">
    <location>
        <begin position="59"/>
        <end position="81"/>
    </location>
</feature>
<sequence>MSAASGTTGTSNPRSERRHLGWIGVAALWVAFAFLPAIVDNVVHGNFDNYFPDIARATSLLPGRVTEFVLIVVVISALRWWPVVWRERLRARAWVWVVVVVPLAMSLWFIDRDNVAASGWALALGVLAISLLIGFSEELFFRGVILTAMRDRYGREWLAALITTVIFGLSHFSGGVPNILSTLVTGFLFYWMRRVSGGILVPALVHSLYDFAIYTSYTGPHPADTDSLSLSVFLVGALLSIVLLALHRYAAPAGTTPFTPDVGVEGS</sequence>
<dbReference type="Proteomes" id="UP001596138">
    <property type="component" value="Unassembled WGS sequence"/>
</dbReference>
<dbReference type="RefSeq" id="WP_386763451.1">
    <property type="nucleotide sequence ID" value="NZ_JBHSTI010000002.1"/>
</dbReference>
<reference evidence="4" key="1">
    <citation type="journal article" date="2019" name="Int. J. Syst. Evol. Microbiol.">
        <title>The Global Catalogue of Microorganisms (GCM) 10K type strain sequencing project: providing services to taxonomists for standard genome sequencing and annotation.</title>
        <authorList>
            <consortium name="The Broad Institute Genomics Platform"/>
            <consortium name="The Broad Institute Genome Sequencing Center for Infectious Disease"/>
            <person name="Wu L."/>
            <person name="Ma J."/>
        </authorList>
    </citation>
    <scope>NUCLEOTIDE SEQUENCE [LARGE SCALE GENOMIC DNA]</scope>
    <source>
        <strain evidence="4">CGMCC 4.7317</strain>
    </source>
</reference>